<feature type="transmembrane region" description="Helical" evidence="2">
    <location>
        <begin position="12"/>
        <end position="31"/>
    </location>
</feature>
<evidence type="ECO:0000256" key="2">
    <source>
        <dbReference type="SAM" id="Phobius"/>
    </source>
</evidence>
<feature type="transmembrane region" description="Helical" evidence="2">
    <location>
        <begin position="242"/>
        <end position="263"/>
    </location>
</feature>
<proteinExistence type="predicted"/>
<dbReference type="Pfam" id="PF05982">
    <property type="entry name" value="Sbt_1"/>
    <property type="match status" value="1"/>
</dbReference>
<feature type="compositionally biased region" description="Basic and acidic residues" evidence="1">
    <location>
        <begin position="207"/>
        <end position="225"/>
    </location>
</feature>
<feature type="transmembrane region" description="Helical" evidence="2">
    <location>
        <begin position="135"/>
        <end position="156"/>
    </location>
</feature>
<dbReference type="PANTHER" id="PTHR40400:SF1">
    <property type="entry name" value="SLR1512 PROTEIN"/>
    <property type="match status" value="1"/>
</dbReference>
<dbReference type="PANTHER" id="PTHR40400">
    <property type="entry name" value="SLR1512 PROTEIN"/>
    <property type="match status" value="1"/>
</dbReference>
<organism evidence="3 4">
    <name type="scientific">Mycobacterium malmoense</name>
    <dbReference type="NCBI Taxonomy" id="1780"/>
    <lineage>
        <taxon>Bacteria</taxon>
        <taxon>Bacillati</taxon>
        <taxon>Actinomycetota</taxon>
        <taxon>Actinomycetes</taxon>
        <taxon>Mycobacteriales</taxon>
        <taxon>Mycobacteriaceae</taxon>
        <taxon>Mycobacterium</taxon>
    </lineage>
</organism>
<reference evidence="3 4" key="1">
    <citation type="submission" date="2017-02" db="EMBL/GenBank/DDBJ databases">
        <title>The new phylogeny of genus Mycobacterium.</title>
        <authorList>
            <person name="Tortoli E."/>
            <person name="Trovato A."/>
            <person name="Cirillo D.M."/>
        </authorList>
    </citation>
    <scope>NUCLEOTIDE SEQUENCE [LARGE SCALE GENOMIC DNA]</scope>
    <source>
        <strain evidence="3 4">IP1130001</strain>
    </source>
</reference>
<comment type="caution">
    <text evidence="3">The sequence shown here is derived from an EMBL/GenBank/DDBJ whole genome shotgun (WGS) entry which is preliminary data.</text>
</comment>
<feature type="transmembrane region" description="Helical" evidence="2">
    <location>
        <begin position="105"/>
        <end position="129"/>
    </location>
</feature>
<keyword evidence="2" id="KW-1133">Transmembrane helix</keyword>
<keyword evidence="2" id="KW-0472">Membrane</keyword>
<feature type="transmembrane region" description="Helical" evidence="2">
    <location>
        <begin position="68"/>
        <end position="93"/>
    </location>
</feature>
<feature type="transmembrane region" description="Helical" evidence="2">
    <location>
        <begin position="374"/>
        <end position="396"/>
    </location>
</feature>
<feature type="transmembrane region" description="Helical" evidence="2">
    <location>
        <begin position="275"/>
        <end position="295"/>
    </location>
</feature>
<name>A0ABX3T067_MYCMA</name>
<evidence type="ECO:0000313" key="4">
    <source>
        <dbReference type="Proteomes" id="UP000243140"/>
    </source>
</evidence>
<feature type="transmembrane region" description="Helical" evidence="2">
    <location>
        <begin position="307"/>
        <end position="331"/>
    </location>
</feature>
<dbReference type="Proteomes" id="UP000243140">
    <property type="component" value="Unassembled WGS sequence"/>
</dbReference>
<dbReference type="InterPro" id="IPR010293">
    <property type="entry name" value="Sbt_1"/>
</dbReference>
<evidence type="ECO:0000313" key="3">
    <source>
        <dbReference type="EMBL" id="ORA85429.1"/>
    </source>
</evidence>
<feature type="transmembrane region" description="Helical" evidence="2">
    <location>
        <begin position="343"/>
        <end position="362"/>
    </location>
</feature>
<keyword evidence="2" id="KW-0812">Transmembrane</keyword>
<feature type="region of interest" description="Disordered" evidence="1">
    <location>
        <begin position="207"/>
        <end position="229"/>
    </location>
</feature>
<dbReference type="RefSeq" id="WP_083008815.1">
    <property type="nucleotide sequence ID" value="NZ_CP060015.1"/>
</dbReference>
<gene>
    <name evidence="3" type="ORF">BST29_00780</name>
</gene>
<sequence>MLLEFWQNFTHNLFKPLLLFFYLGFLIPILKVRFEFPYVIYQGLTMYLLLAIGWHGGEELAEISPANIGGIVGFIVVGFVLNFLIGTLAYFLLDHMTTMRRIDRATVAGYYGSDSAGTFATCVGVLTGLGMAFNAYMPVMLAVMEIPGCLVALYLVGRLRRKGMDANGLMPDEPGYSPGAGPGAAVLPSREQDLDAESIERGHEAERRMEIALEKRDDSRSDAPGRRKKAPPIISRELLGEVFLNPGLALLIGGIVVGLISGLQGAKVVHDDDTFFVSAFQGALCLFLLEMGITAASKLRDLRSAGLGLILFGLVMPNLFATIGISVAHGYSYLTHTQFKPGTYILFAVLCAAASYIAVPAVQRLAISEASPTLPLAASLGLTFSYNVTIGIPVYIEIASLFT</sequence>
<protein>
    <submittedName>
        <fullName evidence="3">Sodium-dependent bicarbonate transport family permease</fullName>
    </submittedName>
</protein>
<evidence type="ECO:0000256" key="1">
    <source>
        <dbReference type="SAM" id="MobiDB-lite"/>
    </source>
</evidence>
<dbReference type="EMBL" id="MVHV01000001">
    <property type="protein sequence ID" value="ORA85429.1"/>
    <property type="molecule type" value="Genomic_DNA"/>
</dbReference>
<keyword evidence="4" id="KW-1185">Reference proteome</keyword>
<accession>A0ABX3T067</accession>
<feature type="transmembrane region" description="Helical" evidence="2">
    <location>
        <begin position="38"/>
        <end position="56"/>
    </location>
</feature>